<dbReference type="GO" id="GO:0019878">
    <property type="term" value="P:lysine biosynthetic process via aminoadipic acid"/>
    <property type="evidence" value="ECO:0007669"/>
    <property type="project" value="TreeGrafter"/>
</dbReference>
<evidence type="ECO:0000313" key="4">
    <source>
        <dbReference type="EMBL" id="PPQ25987.1"/>
    </source>
</evidence>
<gene>
    <name evidence="4" type="ORF">CCR94_23455</name>
</gene>
<dbReference type="InterPro" id="IPR008278">
    <property type="entry name" value="4-PPantetheinyl_Trfase_dom"/>
</dbReference>
<keyword evidence="5" id="KW-1185">Reference proteome</keyword>
<dbReference type="EMBL" id="NHSJ01000138">
    <property type="protein sequence ID" value="PPQ25987.1"/>
    <property type="molecule type" value="Genomic_DNA"/>
</dbReference>
<dbReference type="Pfam" id="PF01648">
    <property type="entry name" value="ACPS"/>
    <property type="match status" value="1"/>
</dbReference>
<organism evidence="4 5">
    <name type="scientific">Rhodoblastus sphagnicola</name>
    <dbReference type="NCBI Taxonomy" id="333368"/>
    <lineage>
        <taxon>Bacteria</taxon>
        <taxon>Pseudomonadati</taxon>
        <taxon>Pseudomonadota</taxon>
        <taxon>Alphaproteobacteria</taxon>
        <taxon>Hyphomicrobiales</taxon>
        <taxon>Rhodoblastaceae</taxon>
        <taxon>Rhodoblastus</taxon>
    </lineage>
</organism>
<evidence type="ECO:0000256" key="2">
    <source>
        <dbReference type="ARBA" id="ARBA00022679"/>
    </source>
</evidence>
<feature type="domain" description="4'-phosphopantetheinyl transferase" evidence="3">
    <location>
        <begin position="75"/>
        <end position="148"/>
    </location>
</feature>
<dbReference type="PANTHER" id="PTHR12215:SF10">
    <property type="entry name" value="L-AMINOADIPATE-SEMIALDEHYDE DEHYDROGENASE-PHOSPHOPANTETHEINYL TRANSFERASE"/>
    <property type="match status" value="1"/>
</dbReference>
<dbReference type="GO" id="GO:0005829">
    <property type="term" value="C:cytosol"/>
    <property type="evidence" value="ECO:0007669"/>
    <property type="project" value="TreeGrafter"/>
</dbReference>
<dbReference type="PANTHER" id="PTHR12215">
    <property type="entry name" value="PHOSPHOPANTETHEINE TRANSFERASE"/>
    <property type="match status" value="1"/>
</dbReference>
<reference evidence="4 5" key="1">
    <citation type="journal article" date="2018" name="Arch. Microbiol.">
        <title>New insights into the metabolic potential of the phototrophic purple bacterium Rhodopila globiformis DSM 161(T) from its draft genome sequence and evidence for a vanadium-dependent nitrogenase.</title>
        <authorList>
            <person name="Imhoff J.F."/>
            <person name="Rahn T."/>
            <person name="Kunzel S."/>
            <person name="Neulinger S.C."/>
        </authorList>
    </citation>
    <scope>NUCLEOTIDE SEQUENCE [LARGE SCALE GENOMIC DNA]</scope>
    <source>
        <strain evidence="4 5">DSM 16996</strain>
    </source>
</reference>
<dbReference type="OrthoDB" id="9808281at2"/>
<dbReference type="InterPro" id="IPR050559">
    <property type="entry name" value="P-Pant_transferase_sf"/>
</dbReference>
<dbReference type="GO" id="GO:0008897">
    <property type="term" value="F:holo-[acyl-carrier-protein] synthase activity"/>
    <property type="evidence" value="ECO:0007669"/>
    <property type="project" value="InterPro"/>
</dbReference>
<dbReference type="Gene3D" id="3.90.470.20">
    <property type="entry name" value="4'-phosphopantetheinyl transferase domain"/>
    <property type="match status" value="2"/>
</dbReference>
<evidence type="ECO:0000256" key="1">
    <source>
        <dbReference type="ARBA" id="ARBA00010990"/>
    </source>
</evidence>
<comment type="similarity">
    <text evidence="1">Belongs to the P-Pant transferase superfamily. Gsp/Sfp/HetI/AcpT family.</text>
</comment>
<comment type="caution">
    <text evidence="4">The sequence shown here is derived from an EMBL/GenBank/DDBJ whole genome shotgun (WGS) entry which is preliminary data.</text>
</comment>
<dbReference type="SUPFAM" id="SSF56214">
    <property type="entry name" value="4'-phosphopantetheinyl transferase"/>
    <property type="match status" value="1"/>
</dbReference>
<dbReference type="InterPro" id="IPR037143">
    <property type="entry name" value="4-PPantetheinyl_Trfase_dom_sf"/>
</dbReference>
<evidence type="ECO:0000259" key="3">
    <source>
        <dbReference type="Pfam" id="PF01648"/>
    </source>
</evidence>
<evidence type="ECO:0000313" key="5">
    <source>
        <dbReference type="Proteomes" id="UP000239089"/>
    </source>
</evidence>
<protein>
    <recommendedName>
        <fullName evidence="3">4'-phosphopantetheinyl transferase domain-containing protein</fullName>
    </recommendedName>
</protein>
<name>A0A2S6MUE8_9HYPH</name>
<keyword evidence="2" id="KW-0808">Transferase</keyword>
<accession>A0A2S6MUE8</accession>
<dbReference type="AlphaFoldDB" id="A0A2S6MUE8"/>
<proteinExistence type="inferred from homology"/>
<dbReference type="GO" id="GO:0000287">
    <property type="term" value="F:magnesium ion binding"/>
    <property type="evidence" value="ECO:0007669"/>
    <property type="project" value="InterPro"/>
</dbReference>
<dbReference type="RefSeq" id="WP_104510705.1">
    <property type="nucleotide sequence ID" value="NZ_JACIGC010000002.1"/>
</dbReference>
<sequence>MFTRLGLFDGKPASRRAALLDFCAETLGVARRRVALAHDGMGAPLLLVDGASGDWNVSSSSRENVWLFGLARGARIGVDVEIFRSIEPPDIALHPDERRRLATLPAAKAADAFYDLWTVKEAYIKALGVGLRRDLTQIRVTTGAALEIEDQRRPVALGSARTWRESLEDKQAVCAALTLRA</sequence>
<dbReference type="Proteomes" id="UP000239089">
    <property type="component" value="Unassembled WGS sequence"/>
</dbReference>